<organism evidence="2 3">
    <name type="scientific">Miscanthus lutarioriparius</name>
    <dbReference type="NCBI Taxonomy" id="422564"/>
    <lineage>
        <taxon>Eukaryota</taxon>
        <taxon>Viridiplantae</taxon>
        <taxon>Streptophyta</taxon>
        <taxon>Embryophyta</taxon>
        <taxon>Tracheophyta</taxon>
        <taxon>Spermatophyta</taxon>
        <taxon>Magnoliopsida</taxon>
        <taxon>Liliopsida</taxon>
        <taxon>Poales</taxon>
        <taxon>Poaceae</taxon>
        <taxon>PACMAD clade</taxon>
        <taxon>Panicoideae</taxon>
        <taxon>Andropogonodae</taxon>
        <taxon>Andropogoneae</taxon>
        <taxon>Saccharinae</taxon>
        <taxon>Miscanthus</taxon>
    </lineage>
</organism>
<dbReference type="AlphaFoldDB" id="A0A811P4R1"/>
<protein>
    <submittedName>
        <fullName evidence="2">Uncharacterized protein</fullName>
    </submittedName>
</protein>
<accession>A0A811P4R1</accession>
<dbReference type="Proteomes" id="UP000604825">
    <property type="component" value="Unassembled WGS sequence"/>
</dbReference>
<evidence type="ECO:0000256" key="1">
    <source>
        <dbReference type="SAM" id="MobiDB-lite"/>
    </source>
</evidence>
<evidence type="ECO:0000313" key="3">
    <source>
        <dbReference type="Proteomes" id="UP000604825"/>
    </source>
</evidence>
<sequence length="97" mass="10959">MTKLNRKETNLAPMISERPHRHPHHVAVTRARSSDPLDELEREDFFRLKKIQGYKKREIERQMAAAKLFAEEQLAKDLALKRGISVGVAANLLGAGG</sequence>
<gene>
    <name evidence="2" type="ORF">NCGR_LOCUS23222</name>
</gene>
<feature type="region of interest" description="Disordered" evidence="1">
    <location>
        <begin position="1"/>
        <end position="35"/>
    </location>
</feature>
<comment type="caution">
    <text evidence="2">The sequence shown here is derived from an EMBL/GenBank/DDBJ whole genome shotgun (WGS) entry which is preliminary data.</text>
</comment>
<dbReference type="OrthoDB" id="7676488at2759"/>
<dbReference type="EMBL" id="CAJGYO010000006">
    <property type="protein sequence ID" value="CAD6234804.1"/>
    <property type="molecule type" value="Genomic_DNA"/>
</dbReference>
<reference evidence="2" key="1">
    <citation type="submission" date="2020-10" db="EMBL/GenBank/DDBJ databases">
        <authorList>
            <person name="Han B."/>
            <person name="Lu T."/>
            <person name="Zhao Q."/>
            <person name="Huang X."/>
            <person name="Zhao Y."/>
        </authorList>
    </citation>
    <scope>NUCLEOTIDE SEQUENCE</scope>
</reference>
<evidence type="ECO:0000313" key="2">
    <source>
        <dbReference type="EMBL" id="CAD6234804.1"/>
    </source>
</evidence>
<proteinExistence type="predicted"/>
<name>A0A811P4R1_9POAL</name>
<keyword evidence="3" id="KW-1185">Reference proteome</keyword>